<feature type="compositionally biased region" description="Acidic residues" evidence="4">
    <location>
        <begin position="996"/>
        <end position="1015"/>
    </location>
</feature>
<comment type="caution">
    <text evidence="6">The sequence shown here is derived from an EMBL/GenBank/DDBJ whole genome shotgun (WGS) entry which is preliminary data.</text>
</comment>
<evidence type="ECO:0000259" key="5">
    <source>
        <dbReference type="PROSITE" id="PS50235"/>
    </source>
</evidence>
<keyword evidence="1" id="KW-0479">Metal-binding</keyword>
<dbReference type="Proteomes" id="UP000033647">
    <property type="component" value="Unassembled WGS sequence"/>
</dbReference>
<dbReference type="InterPro" id="IPR001965">
    <property type="entry name" value="Znf_PHD"/>
</dbReference>
<dbReference type="InterPro" id="IPR001394">
    <property type="entry name" value="Peptidase_C19_UCH"/>
</dbReference>
<organism evidence="6 7">
    <name type="scientific">Zymoseptoria brevis</name>
    <dbReference type="NCBI Taxonomy" id="1047168"/>
    <lineage>
        <taxon>Eukaryota</taxon>
        <taxon>Fungi</taxon>
        <taxon>Dikarya</taxon>
        <taxon>Ascomycota</taxon>
        <taxon>Pezizomycotina</taxon>
        <taxon>Dothideomycetes</taxon>
        <taxon>Dothideomycetidae</taxon>
        <taxon>Mycosphaerellales</taxon>
        <taxon>Mycosphaerellaceae</taxon>
        <taxon>Zymoseptoria</taxon>
    </lineage>
</organism>
<evidence type="ECO:0000313" key="6">
    <source>
        <dbReference type="EMBL" id="KJY02124.1"/>
    </source>
</evidence>
<dbReference type="SMART" id="SM00249">
    <property type="entry name" value="PHD"/>
    <property type="match status" value="1"/>
</dbReference>
<sequence>MSSADYWLRAAKRRNASPGGIVEEDDAEVEHFNAIHEANTNLPSSDNVRTLEIHQTTLLELHGLLANKHELEKLFQDELTNADTCSGLIRKILLMIEAGPGQVETADKFPQVVTLGDVVPAAALQIFTPIWKKHLTESDIPLHEFKEGDLLDWEESALLSEFMTGASPGSAEEAGEILLGIHNELVQWHVDRAFKSGEEMTEADTILYLQSVLRMVEYDPAVFAKNNPQDMLRIGDVFSKIVPFFNQAWRAYKREWTGTDLLDWHSNDALRSFMNDTAALCCICHEPELEGSMLTCSAPMCTDRFHFVCHKSEIQEMPQVPVPEFFCPKHEHMERPTHDDAHRPENRSDGQRPRSSARPDDPRPNPLNRLGQPADPLARPQHILIENGNFSTCYADSAMQVFFRLPRFSGSIPPNLADKDAWIAQKSAEHMAAIKALSLEMQELSAFIFSAAPGSRVGVQKLRKFFSRVNKVDPSYTNARSDESSGFFDLLVETVVAATDTSTNPGPGRRNAVDAFRDQQDKMEKEGTILSAHDTAVQRSLAWTASGRESPFHALFNTSLIMERQCGEDGCPGISRAFAESNFVRLPFPEAATNDDTVQLTDMLAAMVREEDGGAECPMDKSHTNGKHRVVRIAYAPTFFTVAFNRRGYQGFETVADRMCGVDLPDELDLAPYSDQVRLPSDARFNDIPGPDKLPYRIRAVIMYRNVHYIAFFLIEGEWVCFDGVDRRRYAFARDPRAAGKEGYVASQVVYERQNARDEPSPMRTFTPSGADAGNQQQGVPTQQRHGAEKQTTITTVSGDQEHNTAAPDDAGEQQDADDVLPDAPASDSNETEAMQQLQEREKLLAEQRQQFGEQQEEAMKRIRDGEKLLAEQQQQFEGNRKAASELISTEGSQLADKIQAQVDDQRRLNEQKQAQAKEGNRLKEQNQAQVKEQKRLDEQKRAQTTEQARLKAQARAQKKRAKELQKLELQCEQRLNQNMLEKITERNREIARELEDNEEDEDDDDDSEAEDGKEDDPNAF</sequence>
<feature type="region of interest" description="Disordered" evidence="4">
    <location>
        <begin position="902"/>
        <end position="1021"/>
    </location>
</feature>
<evidence type="ECO:0000256" key="1">
    <source>
        <dbReference type="ARBA" id="ARBA00022723"/>
    </source>
</evidence>
<dbReference type="InterPro" id="IPR011011">
    <property type="entry name" value="Znf_FYVE_PHD"/>
</dbReference>
<feature type="compositionally biased region" description="Low complexity" evidence="4">
    <location>
        <begin position="947"/>
        <end position="956"/>
    </location>
</feature>
<dbReference type="Gene3D" id="3.30.40.10">
    <property type="entry name" value="Zinc/RING finger domain, C3HC4 (zinc finger)"/>
    <property type="match status" value="1"/>
</dbReference>
<feature type="compositionally biased region" description="Basic and acidic residues" evidence="4">
    <location>
        <begin position="932"/>
        <end position="944"/>
    </location>
</feature>
<feature type="domain" description="USP" evidence="5">
    <location>
        <begin position="383"/>
        <end position="754"/>
    </location>
</feature>
<reference evidence="6 7" key="1">
    <citation type="submission" date="2015-03" db="EMBL/GenBank/DDBJ databases">
        <title>RNA-seq based gene annotation and comparative genomics of four Zymoseptoria species reveal species-specific pathogenicity related genes and transposable element activity.</title>
        <authorList>
            <person name="Grandaubert J."/>
            <person name="Bhattacharyya A."/>
            <person name="Stukenbrock E.H."/>
        </authorList>
    </citation>
    <scope>NUCLEOTIDE SEQUENCE [LARGE SCALE GENOMIC DNA]</scope>
    <source>
        <strain evidence="6 7">Zb18110</strain>
    </source>
</reference>
<accession>A0A0F4GY02</accession>
<dbReference type="Gene3D" id="3.90.70.10">
    <property type="entry name" value="Cysteine proteinases"/>
    <property type="match status" value="1"/>
</dbReference>
<proteinExistence type="predicted"/>
<dbReference type="EMBL" id="LAFY01000248">
    <property type="protein sequence ID" value="KJY02124.1"/>
    <property type="molecule type" value="Genomic_DNA"/>
</dbReference>
<protein>
    <recommendedName>
        <fullName evidence="5">USP domain-containing protein</fullName>
    </recommendedName>
</protein>
<dbReference type="AlphaFoldDB" id="A0A0F4GY02"/>
<evidence type="ECO:0000256" key="4">
    <source>
        <dbReference type="SAM" id="MobiDB-lite"/>
    </source>
</evidence>
<dbReference type="GO" id="GO:0008270">
    <property type="term" value="F:zinc ion binding"/>
    <property type="evidence" value="ECO:0007669"/>
    <property type="project" value="UniProtKB-KW"/>
</dbReference>
<dbReference type="InterPro" id="IPR013083">
    <property type="entry name" value="Znf_RING/FYVE/PHD"/>
</dbReference>
<dbReference type="OrthoDB" id="10587270at2759"/>
<feature type="compositionally biased region" description="Basic and acidic residues" evidence="4">
    <location>
        <begin position="963"/>
        <end position="972"/>
    </location>
</feature>
<feature type="compositionally biased region" description="Basic and acidic residues" evidence="4">
    <location>
        <begin position="983"/>
        <end position="995"/>
    </location>
</feature>
<feature type="compositionally biased region" description="Acidic residues" evidence="4">
    <location>
        <begin position="810"/>
        <end position="821"/>
    </location>
</feature>
<keyword evidence="3" id="KW-0862">Zinc</keyword>
<feature type="region of interest" description="Disordered" evidence="4">
    <location>
        <begin position="753"/>
        <end position="838"/>
    </location>
</feature>
<keyword evidence="2" id="KW-0863">Zinc-finger</keyword>
<evidence type="ECO:0000256" key="3">
    <source>
        <dbReference type="ARBA" id="ARBA00022833"/>
    </source>
</evidence>
<name>A0A0F4GY02_9PEZI</name>
<keyword evidence="7" id="KW-1185">Reference proteome</keyword>
<feature type="region of interest" description="Disordered" evidence="4">
    <location>
        <begin position="333"/>
        <end position="375"/>
    </location>
</feature>
<evidence type="ECO:0000256" key="2">
    <source>
        <dbReference type="ARBA" id="ARBA00022771"/>
    </source>
</evidence>
<dbReference type="InterPro" id="IPR028889">
    <property type="entry name" value="USP"/>
</dbReference>
<dbReference type="GO" id="GO:0004843">
    <property type="term" value="F:cysteine-type deubiquitinase activity"/>
    <property type="evidence" value="ECO:0007669"/>
    <property type="project" value="InterPro"/>
</dbReference>
<gene>
    <name evidence="6" type="ORF">TI39_contig256g00004</name>
</gene>
<dbReference type="InterPro" id="IPR038765">
    <property type="entry name" value="Papain-like_cys_pep_sf"/>
</dbReference>
<dbReference type="Pfam" id="PF00443">
    <property type="entry name" value="UCH"/>
    <property type="match status" value="1"/>
</dbReference>
<evidence type="ECO:0000313" key="7">
    <source>
        <dbReference type="Proteomes" id="UP000033647"/>
    </source>
</evidence>
<feature type="compositionally biased region" description="Basic and acidic residues" evidence="4">
    <location>
        <begin position="333"/>
        <end position="363"/>
    </location>
</feature>
<dbReference type="SUPFAM" id="SSF57903">
    <property type="entry name" value="FYVE/PHD zinc finger"/>
    <property type="match status" value="1"/>
</dbReference>
<dbReference type="PROSITE" id="PS50235">
    <property type="entry name" value="USP_3"/>
    <property type="match status" value="1"/>
</dbReference>
<feature type="compositionally biased region" description="Polar residues" evidence="4">
    <location>
        <begin position="827"/>
        <end position="838"/>
    </location>
</feature>
<dbReference type="GO" id="GO:0016579">
    <property type="term" value="P:protein deubiquitination"/>
    <property type="evidence" value="ECO:0007669"/>
    <property type="project" value="InterPro"/>
</dbReference>
<feature type="compositionally biased region" description="Polar residues" evidence="4">
    <location>
        <begin position="764"/>
        <end position="799"/>
    </location>
</feature>
<dbReference type="SUPFAM" id="SSF54001">
    <property type="entry name" value="Cysteine proteinases"/>
    <property type="match status" value="1"/>
</dbReference>